<accession>A0A540NIK7</accession>
<dbReference type="GO" id="GO:0006914">
    <property type="term" value="P:autophagy"/>
    <property type="evidence" value="ECO:0007669"/>
    <property type="project" value="UniProtKB-KW"/>
</dbReference>
<evidence type="ECO:0000256" key="10">
    <source>
        <dbReference type="ARBA" id="ARBA00023136"/>
    </source>
</evidence>
<keyword evidence="7" id="KW-0833">Ubl conjugation pathway</keyword>
<evidence type="ECO:0000256" key="14">
    <source>
        <dbReference type="ARBA" id="ARBA00037813"/>
    </source>
</evidence>
<name>A0A540NIK7_MALBA</name>
<feature type="transmembrane region" description="Helical" evidence="17">
    <location>
        <begin position="61"/>
        <end position="82"/>
    </location>
</feature>
<comment type="subcellular location">
    <subcellularLocation>
        <location evidence="2">Cytoplasm</location>
        <location evidence="2">Cytoskeleton</location>
    </subcellularLocation>
    <subcellularLocation>
        <location evidence="3">Cytoplasmic vesicle</location>
        <location evidence="3">Autophagosome membrane</location>
        <topology evidence="3">Lipid-anchor</topology>
    </subcellularLocation>
    <subcellularLocation>
        <location evidence="14">Vacuole membrane</location>
    </subcellularLocation>
</comment>
<dbReference type="GO" id="GO:0015031">
    <property type="term" value="P:protein transport"/>
    <property type="evidence" value="ECO:0007669"/>
    <property type="project" value="UniProtKB-KW"/>
</dbReference>
<keyword evidence="6" id="KW-0493">Microtubule</keyword>
<evidence type="ECO:0000256" key="15">
    <source>
        <dbReference type="PIRSR" id="PIRSR604241-50"/>
    </source>
</evidence>
<proteinExistence type="inferred from homology"/>
<evidence type="ECO:0000256" key="6">
    <source>
        <dbReference type="ARBA" id="ARBA00022701"/>
    </source>
</evidence>
<sequence>MESRRAALSLICQDLIGRHPVDQTSPKKEKTKPIIKLRGNTYMNSMRRHRLLSAKRRTQKIVCHSSPIFSVSFLQLFVFGFVCFPRIRRKKLENFNFGLLMFILDCYIYSGHPRESVDCRIMTKSSFKQAHEFEKRQAEASRIREKYSDRIPVIVEKAERSDIPNIDRKKYLVPADLTVGQFVHVIRKRIKLSAEKAIFIFVYNVLPATGAIMSTIYDEKKDADGFLYVTYSGENTFG</sequence>
<dbReference type="Proteomes" id="UP000315295">
    <property type="component" value="Unassembled WGS sequence"/>
</dbReference>
<keyword evidence="9 16" id="KW-0072">Autophagy</keyword>
<keyword evidence="13" id="KW-0968">Cytoplasmic vesicle</keyword>
<dbReference type="Pfam" id="PF02991">
    <property type="entry name" value="ATG8"/>
    <property type="match status" value="1"/>
</dbReference>
<evidence type="ECO:0000256" key="11">
    <source>
        <dbReference type="ARBA" id="ARBA00023212"/>
    </source>
</evidence>
<evidence type="ECO:0000256" key="17">
    <source>
        <dbReference type="SAM" id="Phobius"/>
    </source>
</evidence>
<dbReference type="InterPro" id="IPR029071">
    <property type="entry name" value="Ubiquitin-like_domsf"/>
</dbReference>
<dbReference type="EMBL" id="VIEB01000036">
    <property type="protein sequence ID" value="TQE10864.1"/>
    <property type="molecule type" value="Genomic_DNA"/>
</dbReference>
<evidence type="ECO:0000256" key="5">
    <source>
        <dbReference type="ARBA" id="ARBA00022554"/>
    </source>
</evidence>
<organism evidence="18 19">
    <name type="scientific">Malus baccata</name>
    <name type="common">Siberian crab apple</name>
    <name type="synonym">Pyrus baccata</name>
    <dbReference type="NCBI Taxonomy" id="106549"/>
    <lineage>
        <taxon>Eukaryota</taxon>
        <taxon>Viridiplantae</taxon>
        <taxon>Streptophyta</taxon>
        <taxon>Embryophyta</taxon>
        <taxon>Tracheophyta</taxon>
        <taxon>Spermatophyta</taxon>
        <taxon>Magnoliopsida</taxon>
        <taxon>eudicotyledons</taxon>
        <taxon>Gunneridae</taxon>
        <taxon>Pentapetalae</taxon>
        <taxon>rosids</taxon>
        <taxon>fabids</taxon>
        <taxon>Rosales</taxon>
        <taxon>Rosaceae</taxon>
        <taxon>Amygdaloideae</taxon>
        <taxon>Maleae</taxon>
        <taxon>Malus</taxon>
    </lineage>
</organism>
<keyword evidence="8" id="KW-0813">Transport</keyword>
<dbReference type="AlphaFoldDB" id="A0A540NIK7"/>
<keyword evidence="19" id="KW-1185">Reference proteome</keyword>
<dbReference type="GO" id="GO:0000421">
    <property type="term" value="C:autophagosome membrane"/>
    <property type="evidence" value="ECO:0007669"/>
    <property type="project" value="UniProtKB-SubCell"/>
</dbReference>
<gene>
    <name evidence="18" type="ORF">C1H46_003564</name>
</gene>
<feature type="lipid moiety-binding region" description="Phosphatidylserine amidated glycine; alternate" evidence="15">
    <location>
        <position position="238"/>
    </location>
</feature>
<dbReference type="GO" id="GO:0031410">
    <property type="term" value="C:cytoplasmic vesicle"/>
    <property type="evidence" value="ECO:0007669"/>
    <property type="project" value="UniProtKB-KW"/>
</dbReference>
<comment type="function">
    <text evidence="1">Ubiquitin-like modifier involved in autophagosomes formation. May mediate the delivery of the autophagosomes to the vacuole via the microtubule cytoskeleton.</text>
</comment>
<keyword evidence="12 15" id="KW-0449">Lipoprotein</keyword>
<evidence type="ECO:0000256" key="4">
    <source>
        <dbReference type="ARBA" id="ARBA00007293"/>
    </source>
</evidence>
<dbReference type="Gene3D" id="3.10.20.90">
    <property type="entry name" value="Phosphatidylinositol 3-kinase Catalytic Subunit, Chain A, domain 1"/>
    <property type="match status" value="1"/>
</dbReference>
<dbReference type="FunFam" id="3.10.20.90:FF:000010">
    <property type="entry name" value="Autophagy-related protein"/>
    <property type="match status" value="1"/>
</dbReference>
<evidence type="ECO:0000256" key="7">
    <source>
        <dbReference type="ARBA" id="ARBA00022786"/>
    </source>
</evidence>
<evidence type="ECO:0000256" key="13">
    <source>
        <dbReference type="ARBA" id="ARBA00023329"/>
    </source>
</evidence>
<protein>
    <recommendedName>
        <fullName evidence="16">Autophagy-related protein</fullName>
    </recommendedName>
</protein>
<evidence type="ECO:0000256" key="9">
    <source>
        <dbReference type="ARBA" id="ARBA00023006"/>
    </source>
</evidence>
<comment type="similarity">
    <text evidence="4 16">Belongs to the ATG8 family.</text>
</comment>
<keyword evidence="11" id="KW-0206">Cytoskeleton</keyword>
<feature type="transmembrane region" description="Helical" evidence="17">
    <location>
        <begin position="197"/>
        <end position="217"/>
    </location>
</feature>
<evidence type="ECO:0000256" key="8">
    <source>
        <dbReference type="ARBA" id="ARBA00022927"/>
    </source>
</evidence>
<evidence type="ECO:0000256" key="12">
    <source>
        <dbReference type="ARBA" id="ARBA00023288"/>
    </source>
</evidence>
<evidence type="ECO:0000313" key="19">
    <source>
        <dbReference type="Proteomes" id="UP000315295"/>
    </source>
</evidence>
<evidence type="ECO:0000313" key="18">
    <source>
        <dbReference type="EMBL" id="TQE10864.1"/>
    </source>
</evidence>
<dbReference type="InterPro" id="IPR004241">
    <property type="entry name" value="Atg8-like"/>
</dbReference>
<keyword evidence="11" id="KW-0963">Cytoplasm</keyword>
<dbReference type="CDD" id="cd16128">
    <property type="entry name" value="Ubl_ATG8"/>
    <property type="match status" value="1"/>
</dbReference>
<keyword evidence="5" id="KW-0926">Vacuole</keyword>
<reference evidence="18 19" key="1">
    <citation type="journal article" date="2019" name="G3 (Bethesda)">
        <title>Sequencing of a Wild Apple (Malus baccata) Genome Unravels the Differences Between Cultivated and Wild Apple Species Regarding Disease Resistance and Cold Tolerance.</title>
        <authorList>
            <person name="Chen X."/>
        </authorList>
    </citation>
    <scope>NUCLEOTIDE SEQUENCE [LARGE SCALE GENOMIC DNA]</scope>
    <source>
        <strain evidence="19">cv. Shandingzi</strain>
        <tissue evidence="18">Leaves</tissue>
    </source>
</reference>
<evidence type="ECO:0000256" key="16">
    <source>
        <dbReference type="RuleBase" id="RU004384"/>
    </source>
</evidence>
<evidence type="ECO:0000256" key="2">
    <source>
        <dbReference type="ARBA" id="ARBA00004245"/>
    </source>
</evidence>
<evidence type="ECO:0000256" key="1">
    <source>
        <dbReference type="ARBA" id="ARBA00003307"/>
    </source>
</evidence>
<dbReference type="STRING" id="106549.A0A540NIK7"/>
<comment type="caution">
    <text evidence="18">The sequence shown here is derived from an EMBL/GenBank/DDBJ whole genome shotgun (WGS) entry which is preliminary data.</text>
</comment>
<evidence type="ECO:0000256" key="3">
    <source>
        <dbReference type="ARBA" id="ARBA00004512"/>
    </source>
</evidence>
<keyword evidence="8" id="KW-0653">Protein transport</keyword>
<keyword evidence="10 17" id="KW-0472">Membrane</keyword>
<keyword evidence="17" id="KW-0812">Transmembrane</keyword>
<dbReference type="SUPFAM" id="SSF54236">
    <property type="entry name" value="Ubiquitin-like"/>
    <property type="match status" value="1"/>
</dbReference>
<dbReference type="PANTHER" id="PTHR10969">
    <property type="entry name" value="MICROTUBULE-ASSOCIATED PROTEINS 1A/1B LIGHT CHAIN 3-RELATED"/>
    <property type="match status" value="1"/>
</dbReference>
<keyword evidence="17" id="KW-1133">Transmembrane helix</keyword>
<dbReference type="GO" id="GO:0005874">
    <property type="term" value="C:microtubule"/>
    <property type="evidence" value="ECO:0007669"/>
    <property type="project" value="UniProtKB-KW"/>
</dbReference>